<comment type="caution">
    <text evidence="1">The sequence shown here is derived from an EMBL/GenBank/DDBJ whole genome shotgun (WGS) entry which is preliminary data.</text>
</comment>
<evidence type="ECO:0000313" key="1">
    <source>
        <dbReference type="EMBL" id="RZC37584.1"/>
    </source>
</evidence>
<dbReference type="Proteomes" id="UP000292052">
    <property type="component" value="Unassembled WGS sequence"/>
</dbReference>
<name>A0A482VXU1_ASBVE</name>
<sequence>IYNIAIVVLDALEVPMNYKMVCRFMATTDRFQTSTSAWDAQTRAVGQRQYTTAYRCDIYKIFVVEHLAMASKISPTITHRTCMEHDQEKVKKKQFLQTILRNYDEKLREHGMISLRRILTV</sequence>
<dbReference type="AlphaFoldDB" id="A0A482VXU1"/>
<keyword evidence="2" id="KW-1185">Reference proteome</keyword>
<feature type="non-terminal residue" evidence="1">
    <location>
        <position position="1"/>
    </location>
</feature>
<accession>A0A482VXU1</accession>
<organism evidence="1 2">
    <name type="scientific">Asbolus verrucosus</name>
    <name type="common">Desert ironclad beetle</name>
    <dbReference type="NCBI Taxonomy" id="1661398"/>
    <lineage>
        <taxon>Eukaryota</taxon>
        <taxon>Metazoa</taxon>
        <taxon>Ecdysozoa</taxon>
        <taxon>Arthropoda</taxon>
        <taxon>Hexapoda</taxon>
        <taxon>Insecta</taxon>
        <taxon>Pterygota</taxon>
        <taxon>Neoptera</taxon>
        <taxon>Endopterygota</taxon>
        <taxon>Coleoptera</taxon>
        <taxon>Polyphaga</taxon>
        <taxon>Cucujiformia</taxon>
        <taxon>Tenebrionidae</taxon>
        <taxon>Pimeliinae</taxon>
        <taxon>Asbolus</taxon>
    </lineage>
</organism>
<proteinExistence type="predicted"/>
<protein>
    <submittedName>
        <fullName evidence="1">Uncharacterized protein</fullName>
    </submittedName>
</protein>
<evidence type="ECO:0000313" key="2">
    <source>
        <dbReference type="Proteomes" id="UP000292052"/>
    </source>
</evidence>
<gene>
    <name evidence="1" type="ORF">BDFB_009323</name>
</gene>
<reference evidence="1 2" key="1">
    <citation type="submission" date="2017-03" db="EMBL/GenBank/DDBJ databases">
        <title>Genome of the blue death feigning beetle - Asbolus verrucosus.</title>
        <authorList>
            <person name="Rider S.D."/>
        </authorList>
    </citation>
    <scope>NUCLEOTIDE SEQUENCE [LARGE SCALE GENOMIC DNA]</scope>
    <source>
        <strain evidence="1">Butters</strain>
        <tissue evidence="1">Head and leg muscle</tissue>
    </source>
</reference>
<dbReference type="EMBL" id="QDEB01051270">
    <property type="protein sequence ID" value="RZC37584.1"/>
    <property type="molecule type" value="Genomic_DNA"/>
</dbReference>